<dbReference type="OrthoDB" id="10261782at2759"/>
<keyword evidence="4" id="KW-1185">Reference proteome</keyword>
<feature type="compositionally biased region" description="Basic and acidic residues" evidence="1">
    <location>
        <begin position="158"/>
        <end position="173"/>
    </location>
</feature>
<dbReference type="HOGENOM" id="CLU_017366_2_1_1"/>
<dbReference type="Proteomes" id="UP000053593">
    <property type="component" value="Unassembled WGS sequence"/>
</dbReference>
<keyword evidence="2" id="KW-0732">Signal</keyword>
<feature type="compositionally biased region" description="Gly residues" evidence="1">
    <location>
        <begin position="142"/>
        <end position="152"/>
    </location>
</feature>
<evidence type="ECO:0000256" key="1">
    <source>
        <dbReference type="SAM" id="MobiDB-lite"/>
    </source>
</evidence>
<feature type="chain" id="PRO_5002207547" evidence="2">
    <location>
        <begin position="25"/>
        <end position="674"/>
    </location>
</feature>
<feature type="region of interest" description="Disordered" evidence="1">
    <location>
        <begin position="141"/>
        <end position="177"/>
    </location>
</feature>
<feature type="compositionally biased region" description="Pro residues" evidence="1">
    <location>
        <begin position="284"/>
        <end position="326"/>
    </location>
</feature>
<evidence type="ECO:0000256" key="2">
    <source>
        <dbReference type="SAM" id="SignalP"/>
    </source>
</evidence>
<organism evidence="3 4">
    <name type="scientific">Collybiopsis luxurians FD-317 M1</name>
    <dbReference type="NCBI Taxonomy" id="944289"/>
    <lineage>
        <taxon>Eukaryota</taxon>
        <taxon>Fungi</taxon>
        <taxon>Dikarya</taxon>
        <taxon>Basidiomycota</taxon>
        <taxon>Agaricomycotina</taxon>
        <taxon>Agaricomycetes</taxon>
        <taxon>Agaricomycetidae</taxon>
        <taxon>Agaricales</taxon>
        <taxon>Marasmiineae</taxon>
        <taxon>Omphalotaceae</taxon>
        <taxon>Collybiopsis</taxon>
        <taxon>Collybiopsis luxurians</taxon>
    </lineage>
</organism>
<dbReference type="EMBL" id="KN834787">
    <property type="protein sequence ID" value="KIK58115.1"/>
    <property type="molecule type" value="Genomic_DNA"/>
</dbReference>
<reference evidence="3 4" key="1">
    <citation type="submission" date="2014-04" db="EMBL/GenBank/DDBJ databases">
        <title>Evolutionary Origins and Diversification of the Mycorrhizal Mutualists.</title>
        <authorList>
            <consortium name="DOE Joint Genome Institute"/>
            <consortium name="Mycorrhizal Genomics Consortium"/>
            <person name="Kohler A."/>
            <person name="Kuo A."/>
            <person name="Nagy L.G."/>
            <person name="Floudas D."/>
            <person name="Copeland A."/>
            <person name="Barry K.W."/>
            <person name="Cichocki N."/>
            <person name="Veneault-Fourrey C."/>
            <person name="LaButti K."/>
            <person name="Lindquist E.A."/>
            <person name="Lipzen A."/>
            <person name="Lundell T."/>
            <person name="Morin E."/>
            <person name="Murat C."/>
            <person name="Riley R."/>
            <person name="Ohm R."/>
            <person name="Sun H."/>
            <person name="Tunlid A."/>
            <person name="Henrissat B."/>
            <person name="Grigoriev I.V."/>
            <person name="Hibbett D.S."/>
            <person name="Martin F."/>
        </authorList>
    </citation>
    <scope>NUCLEOTIDE SEQUENCE [LARGE SCALE GENOMIC DNA]</scope>
    <source>
        <strain evidence="3 4">FD-317 M1</strain>
    </source>
</reference>
<dbReference type="InterPro" id="IPR038921">
    <property type="entry name" value="YOR389W-like"/>
</dbReference>
<feature type="compositionally biased region" description="Polar residues" evidence="1">
    <location>
        <begin position="331"/>
        <end position="340"/>
    </location>
</feature>
<evidence type="ECO:0000313" key="4">
    <source>
        <dbReference type="Proteomes" id="UP000053593"/>
    </source>
</evidence>
<gene>
    <name evidence="3" type="ORF">GYMLUDRAFT_45667</name>
</gene>
<dbReference type="PANTHER" id="PTHR35204">
    <property type="entry name" value="YALI0A21131P"/>
    <property type="match status" value="1"/>
</dbReference>
<feature type="signal peptide" evidence="2">
    <location>
        <begin position="1"/>
        <end position="24"/>
    </location>
</feature>
<accession>A0A0D0B4B7</accession>
<evidence type="ECO:0000313" key="3">
    <source>
        <dbReference type="EMBL" id="KIK58115.1"/>
    </source>
</evidence>
<proteinExistence type="predicted"/>
<dbReference type="PANTHER" id="PTHR35204:SF1">
    <property type="entry name" value="ENTEROTOXIN"/>
    <property type="match status" value="1"/>
</dbReference>
<dbReference type="AlphaFoldDB" id="A0A0D0B4B7"/>
<name>A0A0D0B4B7_9AGAR</name>
<protein>
    <submittedName>
        <fullName evidence="3">Uncharacterized protein</fullName>
    </submittedName>
</protein>
<feature type="region of interest" description="Disordered" evidence="1">
    <location>
        <begin position="277"/>
        <end position="340"/>
    </location>
</feature>
<sequence>MHLPRLPPLLGCSLGFLAPAIVQAAQIPTALLDQSHSNVNHHYSPSFSPELVYDTDIDDENDSWDLSVPPNENATGHLVFETVHSLMQHWPNTRYRNGHSLVPGTVPAGTVLYHGRSDSNTPTKPEWLATDPEHSYMFCRSPGGGRGRGPGRVSGTAKEVEREGRRETKLKEGQDEDKQEEGCWMLVITTTQPLSILYFDGSSAAKMRDGAMDSQDILAYGEVLPDKFFSERERIDRLCEWAKGMDVDGFVRMEMDFEIMLCDFTQGVQVEALNLRSHRRGGPGGPPPRGPGGPPQGPGGPGFPPPGDFHHPPPPPFDTPYPPPPFAFASTYPSSAPSNLDESFHSGTWHNFYPGETRIQLDLTRLVSFYDTSLVPSLVEERFGKRRIEHRLLGISEGDLKGVVTRVEEELTLRSRGNNNNGGSGSGGSGIDWATLIRLIVKRFSDRLEMVQYMLNATETGIGVSANKDIAKNVQTQLLTMLQPYMLVSTKPPPPSLSTEDLLFASTTANSSTQWASPLYQRCSTTYTNYIVTTPSLYSRLTSSERLILGGVKETTREICRVVVGMWVDGVMAGLDTELYEPPSAMADDNDDNDDKEDGTEINMLLESWSERINALMQRLDWNVWLKCRPACGFEEMCYLPTWPFRRGSDDPSDPQPKCIRRMTTFDGQMEERL</sequence>